<dbReference type="Gene3D" id="3.40.50.720">
    <property type="entry name" value="NAD(P)-binding Rossmann-like Domain"/>
    <property type="match status" value="1"/>
</dbReference>
<proteinExistence type="predicted"/>
<gene>
    <name evidence="1" type="ORF">UFOPK1684_00390</name>
</gene>
<dbReference type="AlphaFoldDB" id="A0A6J6DMR4"/>
<dbReference type="EMBL" id="CAEZTM010000011">
    <property type="protein sequence ID" value="CAB4565421.1"/>
    <property type="molecule type" value="Genomic_DNA"/>
</dbReference>
<organism evidence="1">
    <name type="scientific">freshwater metagenome</name>
    <dbReference type="NCBI Taxonomy" id="449393"/>
    <lineage>
        <taxon>unclassified sequences</taxon>
        <taxon>metagenomes</taxon>
        <taxon>ecological metagenomes</taxon>
    </lineage>
</organism>
<sequence length="258" mass="28065">MSPRSLAINALFPVVWENPHTLHIGFDPPLVILREVQDDLLLVLHQLTTGISESGLRMFAAASGVSNERLDQLLEQLAPALALTPPRPTRSFVLDAPHTLALRASQALTSIGVDSVFAGAEDTAGEAPGEVLIFAHFVPDPAQFTRWLRRDTPHTPIIFTDQAITVGPRINPGEDACLHCELATDQALPWSSVPIVSQLWGTIAPTATAENITRATWHAATMVEHRGPRHQLRITAWTGEHVRLDSETRPGCGCRGLC</sequence>
<protein>
    <submittedName>
        <fullName evidence="1">Unannotated protein</fullName>
    </submittedName>
</protein>
<accession>A0A6J6DMR4</accession>
<name>A0A6J6DMR4_9ZZZZ</name>
<evidence type="ECO:0000313" key="1">
    <source>
        <dbReference type="EMBL" id="CAB4565421.1"/>
    </source>
</evidence>
<reference evidence="1" key="1">
    <citation type="submission" date="2020-05" db="EMBL/GenBank/DDBJ databases">
        <authorList>
            <person name="Chiriac C."/>
            <person name="Salcher M."/>
            <person name="Ghai R."/>
            <person name="Kavagutti S V."/>
        </authorList>
    </citation>
    <scope>NUCLEOTIDE SEQUENCE</scope>
</reference>